<keyword evidence="2" id="KW-1185">Reference proteome</keyword>
<keyword evidence="1" id="KW-0547">Nucleotide-binding</keyword>
<name>A0A8T4IS24_9ACTN</name>
<dbReference type="InterPro" id="IPR050267">
    <property type="entry name" value="Anti-sigma-factor_SerPK"/>
</dbReference>
<keyword evidence="1" id="KW-0067">ATP-binding</keyword>
<evidence type="ECO:0000313" key="1">
    <source>
        <dbReference type="EMBL" id="MBR7675141.1"/>
    </source>
</evidence>
<dbReference type="AlphaFoldDB" id="A0A8T4IS24"/>
<gene>
    <name evidence="1" type="ORF">KDA82_19355</name>
</gene>
<dbReference type="PANTHER" id="PTHR35526">
    <property type="entry name" value="ANTI-SIGMA-F FACTOR RSBW-RELATED"/>
    <property type="match status" value="1"/>
</dbReference>
<protein>
    <submittedName>
        <fullName evidence="1">ATP-binding protein</fullName>
    </submittedName>
</protein>
<accession>A0A8T4IS24</accession>
<dbReference type="InterPro" id="IPR036890">
    <property type="entry name" value="HATPase_C_sf"/>
</dbReference>
<feature type="non-terminal residue" evidence="1">
    <location>
        <position position="75"/>
    </location>
</feature>
<dbReference type="EMBL" id="JAGSMN010000437">
    <property type="protein sequence ID" value="MBR7675141.1"/>
    <property type="molecule type" value="Genomic_DNA"/>
</dbReference>
<dbReference type="GO" id="GO:0004674">
    <property type="term" value="F:protein serine/threonine kinase activity"/>
    <property type="evidence" value="ECO:0007669"/>
    <property type="project" value="UniProtKB-KW"/>
</dbReference>
<dbReference type="GO" id="GO:0005524">
    <property type="term" value="F:ATP binding"/>
    <property type="evidence" value="ECO:0007669"/>
    <property type="project" value="UniProtKB-KW"/>
</dbReference>
<proteinExistence type="predicted"/>
<dbReference type="SUPFAM" id="SSF55874">
    <property type="entry name" value="ATPase domain of HSP90 chaperone/DNA topoisomerase II/histidine kinase"/>
    <property type="match status" value="1"/>
</dbReference>
<dbReference type="PANTHER" id="PTHR35526:SF3">
    <property type="entry name" value="ANTI-SIGMA-F FACTOR RSBW"/>
    <property type="match status" value="1"/>
</dbReference>
<evidence type="ECO:0000313" key="2">
    <source>
        <dbReference type="Proteomes" id="UP000675554"/>
    </source>
</evidence>
<dbReference type="Proteomes" id="UP000675554">
    <property type="component" value="Unassembled WGS sequence"/>
</dbReference>
<organism evidence="1 2">
    <name type="scientific">Streptomyces daliensis</name>
    <dbReference type="NCBI Taxonomy" id="299421"/>
    <lineage>
        <taxon>Bacteria</taxon>
        <taxon>Bacillati</taxon>
        <taxon>Actinomycetota</taxon>
        <taxon>Actinomycetes</taxon>
        <taxon>Kitasatosporales</taxon>
        <taxon>Streptomycetaceae</taxon>
        <taxon>Streptomyces</taxon>
    </lineage>
</organism>
<comment type="caution">
    <text evidence="1">The sequence shown here is derived from an EMBL/GenBank/DDBJ whole genome shotgun (WGS) entry which is preliminary data.</text>
</comment>
<reference evidence="1" key="1">
    <citation type="submission" date="2021-04" db="EMBL/GenBank/DDBJ databases">
        <title>Sequencing of actinobacteria type strains.</title>
        <authorList>
            <person name="Nguyen G.-S."/>
            <person name="Wentzel A."/>
        </authorList>
    </citation>
    <scope>NUCLEOTIDE SEQUENCE</scope>
    <source>
        <strain evidence="1">DSM 42095</strain>
    </source>
</reference>
<dbReference type="Gene3D" id="3.30.565.10">
    <property type="entry name" value="Histidine kinase-like ATPase, C-terminal domain"/>
    <property type="match status" value="1"/>
</dbReference>
<sequence length="75" mass="8224">MNGCDSHTVRAALTVPLLAEPCAVRTVRRRVREHVRLWGLPGLADTAELCVSELVTNAIRHVGEGTPVTLHVTWD</sequence>